<accession>A0A445N4A1</accession>
<dbReference type="SUPFAM" id="SSF52540">
    <property type="entry name" value="P-loop containing nucleoside triphosphate hydrolases"/>
    <property type="match status" value="1"/>
</dbReference>
<gene>
    <name evidence="3" type="ORF">PITCH_A980032</name>
</gene>
<feature type="domain" description="AAA" evidence="1">
    <location>
        <begin position="19"/>
        <end position="134"/>
    </location>
</feature>
<evidence type="ECO:0000313" key="3">
    <source>
        <dbReference type="EMBL" id="SPD76518.1"/>
    </source>
</evidence>
<dbReference type="Pfam" id="PF13635">
    <property type="entry name" value="DUF4143"/>
    <property type="match status" value="1"/>
</dbReference>
<dbReference type="InterPro" id="IPR027417">
    <property type="entry name" value="P-loop_NTPase"/>
</dbReference>
<feature type="domain" description="DUF4143" evidence="2">
    <location>
        <begin position="174"/>
        <end position="328"/>
    </location>
</feature>
<dbReference type="Gene3D" id="3.40.50.300">
    <property type="entry name" value="P-loop containing nucleotide triphosphate hydrolases"/>
    <property type="match status" value="1"/>
</dbReference>
<evidence type="ECO:0008006" key="4">
    <source>
        <dbReference type="Google" id="ProtNLM"/>
    </source>
</evidence>
<dbReference type="AlphaFoldDB" id="A0A445N4A1"/>
<dbReference type="InterPro" id="IPR041682">
    <property type="entry name" value="AAA_14"/>
</dbReference>
<sequence length="379" mass="43396">MIQRPAYIKKLSNAVRRSPVTALLGPRQCGKTTLARIFGQDREAIYFDLESQPDLQRLQNPELVLGGLQGLVVLDEIQTMPELFRVLKVLVDRNGNRARFLILGSASPAIVKNVSETLAGRVEFIELSGFDLSETGEDSWKSLWLRGGFPRSFISDSDDDSLAWREGFIKTFLERDIPQLGIHITSTAMRRFWTMLAHYHGQTWNSSELARSMGLSDKTVRLYLDILTGTFMVRQLQPWHENIRKRQVKAPKIYLRDSGLLHSLLSINDSTSLFAHPKVGASWEGFALEQFLQVMPIAESYFWATYGGAEIDLFFLHHGKRYGVEIKFSEAPNITRSMRIALQDLRLDQLWLIYPGQHEYPVHEKIMVWPLCNIADLFI</sequence>
<dbReference type="EMBL" id="OJIN01000245">
    <property type="protein sequence ID" value="SPD76518.1"/>
    <property type="molecule type" value="Genomic_DNA"/>
</dbReference>
<reference evidence="3" key="1">
    <citation type="submission" date="2018-01" db="EMBL/GenBank/DDBJ databases">
        <authorList>
            <person name="Regsiter A."/>
            <person name="William W."/>
        </authorList>
    </citation>
    <scope>NUCLEOTIDE SEQUENCE</scope>
    <source>
        <strain evidence="3">TRIP AH-1</strain>
    </source>
</reference>
<dbReference type="PANTHER" id="PTHR43566">
    <property type="entry name" value="CONSERVED PROTEIN"/>
    <property type="match status" value="1"/>
</dbReference>
<proteinExistence type="predicted"/>
<dbReference type="PANTHER" id="PTHR43566:SF2">
    <property type="entry name" value="DUF4143 DOMAIN-CONTAINING PROTEIN"/>
    <property type="match status" value="1"/>
</dbReference>
<dbReference type="CDD" id="cd00009">
    <property type="entry name" value="AAA"/>
    <property type="match status" value="1"/>
</dbReference>
<dbReference type="InterPro" id="IPR025420">
    <property type="entry name" value="DUF4143"/>
</dbReference>
<protein>
    <recommendedName>
        <fullName evidence="4">AAA+ ATPase domain-containing protein</fullName>
    </recommendedName>
</protein>
<name>A0A445N4A1_9BACT</name>
<evidence type="ECO:0000259" key="1">
    <source>
        <dbReference type="Pfam" id="PF13173"/>
    </source>
</evidence>
<evidence type="ECO:0000259" key="2">
    <source>
        <dbReference type="Pfam" id="PF13635"/>
    </source>
</evidence>
<organism evidence="3">
    <name type="scientific">uncultured Desulfobacterium sp</name>
    <dbReference type="NCBI Taxonomy" id="201089"/>
    <lineage>
        <taxon>Bacteria</taxon>
        <taxon>Pseudomonadati</taxon>
        <taxon>Thermodesulfobacteriota</taxon>
        <taxon>Desulfobacteria</taxon>
        <taxon>Desulfobacterales</taxon>
        <taxon>Desulfobacteriaceae</taxon>
        <taxon>Desulfobacterium</taxon>
        <taxon>environmental samples</taxon>
    </lineage>
</organism>
<dbReference type="Pfam" id="PF13173">
    <property type="entry name" value="AAA_14"/>
    <property type="match status" value="1"/>
</dbReference>